<sequence length="229" mass="25008">MGNCLSADDPVSLRDLVTRPDGPPEVQMSADQIRAGLNNVASALNAKKRNITIIAVGGAVNTLLLRTRASTGDVDFFYRTKTKHEDVSQVIVAANTAASSLKLGDHWLNNHTAVFIEEGTIQQLYDEAVQQNDVVFQAAGLTVYAAPWRYALGTKLDRLSKTGARPYDMSDAVGYLVQLIQKRKGAAVKKSEIKKWAQDFKFTVPNDKLVDQLAAEYKKKTGKDGVING</sequence>
<dbReference type="KEGG" id="cci:CC1G_01071"/>
<protein>
    <recommendedName>
        <fullName evidence="1">DUF7582 domain-containing protein</fullName>
    </recommendedName>
</protein>
<comment type="caution">
    <text evidence="2">The sequence shown here is derived from an EMBL/GenBank/DDBJ whole genome shotgun (WGS) entry which is preliminary data.</text>
</comment>
<dbReference type="InParanoid" id="A8NEF1"/>
<dbReference type="InterPro" id="IPR056004">
    <property type="entry name" value="DUF7582"/>
</dbReference>
<dbReference type="Proteomes" id="UP000001861">
    <property type="component" value="Unassembled WGS sequence"/>
</dbReference>
<name>A8NEF1_COPC7</name>
<dbReference type="GeneID" id="6009500"/>
<evidence type="ECO:0000313" key="3">
    <source>
        <dbReference type="Proteomes" id="UP000001861"/>
    </source>
</evidence>
<evidence type="ECO:0000313" key="2">
    <source>
        <dbReference type="EMBL" id="EAU88698.1"/>
    </source>
</evidence>
<accession>A8NEF1</accession>
<evidence type="ECO:0000259" key="1">
    <source>
        <dbReference type="Pfam" id="PF24483"/>
    </source>
</evidence>
<gene>
    <name evidence="2" type="ORF">CC1G_01071</name>
</gene>
<dbReference type="OMA" id="KDRTEID"/>
<feature type="domain" description="DUF7582" evidence="1">
    <location>
        <begin position="32"/>
        <end position="221"/>
    </location>
</feature>
<organism evidence="2 3">
    <name type="scientific">Coprinopsis cinerea (strain Okayama-7 / 130 / ATCC MYA-4618 / FGSC 9003)</name>
    <name type="common">Inky cap fungus</name>
    <name type="synonym">Hormographiella aspergillata</name>
    <dbReference type="NCBI Taxonomy" id="240176"/>
    <lineage>
        <taxon>Eukaryota</taxon>
        <taxon>Fungi</taxon>
        <taxon>Dikarya</taxon>
        <taxon>Basidiomycota</taxon>
        <taxon>Agaricomycotina</taxon>
        <taxon>Agaricomycetes</taxon>
        <taxon>Agaricomycetidae</taxon>
        <taxon>Agaricales</taxon>
        <taxon>Agaricineae</taxon>
        <taxon>Psathyrellaceae</taxon>
        <taxon>Coprinopsis</taxon>
    </lineage>
</organism>
<dbReference type="Pfam" id="PF24483">
    <property type="entry name" value="DUF7582"/>
    <property type="match status" value="1"/>
</dbReference>
<dbReference type="RefSeq" id="XP_001833009.1">
    <property type="nucleotide sequence ID" value="XM_001832957.2"/>
</dbReference>
<keyword evidence="3" id="KW-1185">Reference proteome</keyword>
<dbReference type="EMBL" id="AACS02000002">
    <property type="protein sequence ID" value="EAU88698.1"/>
    <property type="molecule type" value="Genomic_DNA"/>
</dbReference>
<dbReference type="OrthoDB" id="3348320at2759"/>
<proteinExistence type="predicted"/>
<reference evidence="2 3" key="1">
    <citation type="journal article" date="2010" name="Proc. Natl. Acad. Sci. U.S.A.">
        <title>Insights into evolution of multicellular fungi from the assembled chromosomes of the mushroom Coprinopsis cinerea (Coprinus cinereus).</title>
        <authorList>
            <person name="Stajich J.E."/>
            <person name="Wilke S.K."/>
            <person name="Ahren D."/>
            <person name="Au C.H."/>
            <person name="Birren B.W."/>
            <person name="Borodovsky M."/>
            <person name="Burns C."/>
            <person name="Canback B."/>
            <person name="Casselton L.A."/>
            <person name="Cheng C.K."/>
            <person name="Deng J."/>
            <person name="Dietrich F.S."/>
            <person name="Fargo D.C."/>
            <person name="Farman M.L."/>
            <person name="Gathman A.C."/>
            <person name="Goldberg J."/>
            <person name="Guigo R."/>
            <person name="Hoegger P.J."/>
            <person name="Hooker J.B."/>
            <person name="Huggins A."/>
            <person name="James T.Y."/>
            <person name="Kamada T."/>
            <person name="Kilaru S."/>
            <person name="Kodira C."/>
            <person name="Kues U."/>
            <person name="Kupfer D."/>
            <person name="Kwan H.S."/>
            <person name="Lomsadze A."/>
            <person name="Li W."/>
            <person name="Lilly W.W."/>
            <person name="Ma L.J."/>
            <person name="Mackey A.J."/>
            <person name="Manning G."/>
            <person name="Martin F."/>
            <person name="Muraguchi H."/>
            <person name="Natvig D.O."/>
            <person name="Palmerini H."/>
            <person name="Ramesh M.A."/>
            <person name="Rehmeyer C.J."/>
            <person name="Roe B.A."/>
            <person name="Shenoy N."/>
            <person name="Stanke M."/>
            <person name="Ter-Hovhannisyan V."/>
            <person name="Tunlid A."/>
            <person name="Velagapudi R."/>
            <person name="Vision T.J."/>
            <person name="Zeng Q."/>
            <person name="Zolan M.E."/>
            <person name="Pukkila P.J."/>
        </authorList>
    </citation>
    <scope>NUCLEOTIDE SEQUENCE [LARGE SCALE GENOMIC DNA]</scope>
    <source>
        <strain evidence="3">Okayama-7 / 130 / ATCC MYA-4618 / FGSC 9003</strain>
    </source>
</reference>
<dbReference type="VEuPathDB" id="FungiDB:CC1G_01071"/>
<dbReference type="AlphaFoldDB" id="A8NEF1"/>
<dbReference type="eggNOG" id="ENOG502RA4B">
    <property type="taxonomic scope" value="Eukaryota"/>
</dbReference>